<dbReference type="SUPFAM" id="SSF55729">
    <property type="entry name" value="Acyl-CoA N-acyltransferases (Nat)"/>
    <property type="match status" value="1"/>
</dbReference>
<dbReference type="Proteomes" id="UP000295325">
    <property type="component" value="Unassembled WGS sequence"/>
</dbReference>
<dbReference type="Gene3D" id="3.40.630.30">
    <property type="match status" value="1"/>
</dbReference>
<dbReference type="Pfam" id="PF00583">
    <property type="entry name" value="Acetyltransf_1"/>
    <property type="match status" value="1"/>
</dbReference>
<organism evidence="2 3">
    <name type="scientific">Fonticella tunisiensis</name>
    <dbReference type="NCBI Taxonomy" id="1096341"/>
    <lineage>
        <taxon>Bacteria</taxon>
        <taxon>Bacillati</taxon>
        <taxon>Bacillota</taxon>
        <taxon>Clostridia</taxon>
        <taxon>Eubacteriales</taxon>
        <taxon>Clostridiaceae</taxon>
        <taxon>Fonticella</taxon>
    </lineage>
</organism>
<dbReference type="InterPro" id="IPR000182">
    <property type="entry name" value="GNAT_dom"/>
</dbReference>
<dbReference type="PROSITE" id="PS51186">
    <property type="entry name" value="GNAT"/>
    <property type="match status" value="1"/>
</dbReference>
<proteinExistence type="predicted"/>
<keyword evidence="3" id="KW-1185">Reference proteome</keyword>
<dbReference type="EMBL" id="SOAZ01000005">
    <property type="protein sequence ID" value="TDT62000.1"/>
    <property type="molecule type" value="Genomic_DNA"/>
</dbReference>
<evidence type="ECO:0000313" key="2">
    <source>
        <dbReference type="EMBL" id="TDT62000.1"/>
    </source>
</evidence>
<reference evidence="2 3" key="1">
    <citation type="submission" date="2019-03" db="EMBL/GenBank/DDBJ databases">
        <title>Genomic Encyclopedia of Type Strains, Phase IV (KMG-IV): sequencing the most valuable type-strain genomes for metagenomic binning, comparative biology and taxonomic classification.</title>
        <authorList>
            <person name="Goeker M."/>
        </authorList>
    </citation>
    <scope>NUCLEOTIDE SEQUENCE [LARGE SCALE GENOMIC DNA]</scope>
    <source>
        <strain evidence="2 3">DSM 24455</strain>
    </source>
</reference>
<dbReference type="AlphaFoldDB" id="A0A4R7KV11"/>
<sequence length="170" mass="20134">MLFDVRFKIVYPFINIYHCGDFMDIKYRKAENYDIDYIKKLVRENLGEVIVTSFKGDFDYDVFVGKAVMDRYSYIVLCDMCPCGFLWYSIKGAFLHVNTIVLSKEYQNKGIGSAVFKELEEFGRQINLSFLQLGVQGVNKKAIKFYERLGFINRAYVQEFDTFYMQKRIR</sequence>
<dbReference type="GO" id="GO:0005840">
    <property type="term" value="C:ribosome"/>
    <property type="evidence" value="ECO:0007669"/>
    <property type="project" value="UniProtKB-KW"/>
</dbReference>
<protein>
    <submittedName>
        <fullName evidence="2">Ribosomal protein S18 acetylase RimI-like enzyme</fullName>
    </submittedName>
</protein>
<dbReference type="GO" id="GO:0016747">
    <property type="term" value="F:acyltransferase activity, transferring groups other than amino-acyl groups"/>
    <property type="evidence" value="ECO:0007669"/>
    <property type="project" value="InterPro"/>
</dbReference>
<evidence type="ECO:0000259" key="1">
    <source>
        <dbReference type="PROSITE" id="PS51186"/>
    </source>
</evidence>
<keyword evidence="2" id="KW-0689">Ribosomal protein</keyword>
<dbReference type="CDD" id="cd04301">
    <property type="entry name" value="NAT_SF"/>
    <property type="match status" value="1"/>
</dbReference>
<comment type="caution">
    <text evidence="2">The sequence shown here is derived from an EMBL/GenBank/DDBJ whole genome shotgun (WGS) entry which is preliminary data.</text>
</comment>
<gene>
    <name evidence="2" type="ORF">EDD71_105181</name>
</gene>
<feature type="domain" description="N-acetyltransferase" evidence="1">
    <location>
        <begin position="25"/>
        <end position="170"/>
    </location>
</feature>
<evidence type="ECO:0000313" key="3">
    <source>
        <dbReference type="Proteomes" id="UP000295325"/>
    </source>
</evidence>
<dbReference type="InterPro" id="IPR016181">
    <property type="entry name" value="Acyl_CoA_acyltransferase"/>
</dbReference>
<name>A0A4R7KV11_9CLOT</name>
<accession>A0A4R7KV11</accession>
<keyword evidence="2" id="KW-0687">Ribonucleoprotein</keyword>